<sequence>MMPFGLTAAQFQRRYRTALEQASAQLISQLRTLLSLPLPDTVREAEVQLFFNEDEVDIPSAWIYFQGKNNRVDNADPGIFPGRSMPLSLGLDEMEAFDERYLDDESTGLGLMAWFAECWWKAGGWSYAIPCQLSVHDGWGDGSTIALSEGQ</sequence>
<dbReference type="OrthoDB" id="6294070at2"/>
<dbReference type="EMBL" id="PRLP01000150">
    <property type="protein sequence ID" value="PPC74302.1"/>
    <property type="molecule type" value="Genomic_DNA"/>
</dbReference>
<organism evidence="1 2">
    <name type="scientific">Proteobacteria bacterium 228</name>
    <dbReference type="NCBI Taxonomy" id="2083153"/>
    <lineage>
        <taxon>Bacteria</taxon>
        <taxon>Pseudomonadati</taxon>
        <taxon>Pseudomonadota</taxon>
    </lineage>
</organism>
<reference evidence="1 2" key="1">
    <citation type="submission" date="2018-02" db="EMBL/GenBank/DDBJ databases">
        <title>novel marine gammaproteobacteria from coastal saline agro ecosystem.</title>
        <authorList>
            <person name="Krishnan R."/>
            <person name="Ramesh Kumar N."/>
        </authorList>
    </citation>
    <scope>NUCLEOTIDE SEQUENCE [LARGE SCALE GENOMIC DNA]</scope>
    <source>
        <strain evidence="1 2">228</strain>
    </source>
</reference>
<gene>
    <name evidence="1" type="ORF">C4K68_26530</name>
</gene>
<evidence type="ECO:0000313" key="2">
    <source>
        <dbReference type="Proteomes" id="UP000238196"/>
    </source>
</evidence>
<proteinExistence type="predicted"/>
<evidence type="ECO:0000313" key="1">
    <source>
        <dbReference type="EMBL" id="PPC74302.1"/>
    </source>
</evidence>
<protein>
    <submittedName>
        <fullName evidence="1">Uncharacterized protein</fullName>
    </submittedName>
</protein>
<dbReference type="Proteomes" id="UP000238196">
    <property type="component" value="Unassembled WGS sequence"/>
</dbReference>
<comment type="caution">
    <text evidence="1">The sequence shown here is derived from an EMBL/GenBank/DDBJ whole genome shotgun (WGS) entry which is preliminary data.</text>
</comment>
<accession>A0A2S5KHS0</accession>
<name>A0A2S5KHS0_9PROT</name>
<dbReference type="AlphaFoldDB" id="A0A2S5KHS0"/>